<feature type="transmembrane region" description="Helical" evidence="6">
    <location>
        <begin position="569"/>
        <end position="596"/>
    </location>
</feature>
<keyword evidence="2" id="KW-1003">Cell membrane</keyword>
<accession>A0A1V1I154</accession>
<keyword evidence="9" id="KW-1185">Reference proteome</keyword>
<dbReference type="Pfam" id="PF03176">
    <property type="entry name" value="MMPL"/>
    <property type="match status" value="2"/>
</dbReference>
<evidence type="ECO:0000256" key="6">
    <source>
        <dbReference type="SAM" id="Phobius"/>
    </source>
</evidence>
<feature type="transmembrane region" description="Helical" evidence="6">
    <location>
        <begin position="544"/>
        <end position="563"/>
    </location>
</feature>
<feature type="transmembrane region" description="Helical" evidence="6">
    <location>
        <begin position="346"/>
        <end position="367"/>
    </location>
</feature>
<feature type="transmembrane region" description="Helical" evidence="6">
    <location>
        <begin position="519"/>
        <end position="537"/>
    </location>
</feature>
<dbReference type="GeneID" id="82205301"/>
<keyword evidence="5 6" id="KW-0472">Membrane</keyword>
<dbReference type="InterPro" id="IPR004869">
    <property type="entry name" value="MMPL_dom"/>
</dbReference>
<feature type="transmembrane region" description="Helical" evidence="6">
    <location>
        <begin position="648"/>
        <end position="671"/>
    </location>
</feature>
<dbReference type="GO" id="GO:0005886">
    <property type="term" value="C:plasma membrane"/>
    <property type="evidence" value="ECO:0007669"/>
    <property type="project" value="UniProtKB-SubCell"/>
</dbReference>
<dbReference type="KEGG" id="ril:CRIB_1263"/>
<dbReference type="Gene3D" id="1.20.1640.10">
    <property type="entry name" value="Multidrug efflux transporter AcrB transmembrane domain"/>
    <property type="match status" value="2"/>
</dbReference>
<feature type="transmembrane region" description="Helical" evidence="6">
    <location>
        <begin position="175"/>
        <end position="191"/>
    </location>
</feature>
<comment type="subcellular location">
    <subcellularLocation>
        <location evidence="1">Cell membrane</location>
        <topology evidence="1">Multi-pass membrane protein</topology>
    </subcellularLocation>
</comment>
<evidence type="ECO:0000313" key="8">
    <source>
        <dbReference type="EMBL" id="CED93873.1"/>
    </source>
</evidence>
<keyword evidence="3 6" id="KW-0812">Transmembrane</keyword>
<feature type="transmembrane region" description="Helical" evidence="6">
    <location>
        <begin position="617"/>
        <end position="636"/>
    </location>
</feature>
<dbReference type="EMBL" id="LN555523">
    <property type="protein sequence ID" value="CED93873.1"/>
    <property type="molecule type" value="Genomic_DNA"/>
</dbReference>
<evidence type="ECO:0000256" key="3">
    <source>
        <dbReference type="ARBA" id="ARBA00022692"/>
    </source>
</evidence>
<evidence type="ECO:0000259" key="7">
    <source>
        <dbReference type="Pfam" id="PF03176"/>
    </source>
</evidence>
<evidence type="ECO:0000256" key="5">
    <source>
        <dbReference type="ARBA" id="ARBA00023136"/>
    </source>
</evidence>
<feature type="transmembrane region" description="Helical" evidence="6">
    <location>
        <begin position="270"/>
        <end position="290"/>
    </location>
</feature>
<dbReference type="AlphaFoldDB" id="A0A1V1I154"/>
<organism evidence="8 9">
    <name type="scientific">Romboutsia ilealis</name>
    <dbReference type="NCBI Taxonomy" id="1115758"/>
    <lineage>
        <taxon>Bacteria</taxon>
        <taxon>Bacillati</taxon>
        <taxon>Bacillota</taxon>
        <taxon>Clostridia</taxon>
        <taxon>Peptostreptococcales</taxon>
        <taxon>Peptostreptococcaceae</taxon>
        <taxon>Romboutsia</taxon>
    </lineage>
</organism>
<feature type="domain" description="Membrane transport protein MMPL" evidence="7">
    <location>
        <begin position="138"/>
        <end position="323"/>
    </location>
</feature>
<feature type="transmembrane region" description="Helical" evidence="6">
    <location>
        <begin position="198"/>
        <end position="218"/>
    </location>
</feature>
<dbReference type="PANTHER" id="PTHR33406">
    <property type="entry name" value="MEMBRANE PROTEIN MJ1562-RELATED"/>
    <property type="match status" value="1"/>
</dbReference>
<dbReference type="RefSeq" id="WP_180703553.1">
    <property type="nucleotide sequence ID" value="NZ_CAPEHT010000006.1"/>
</dbReference>
<sequence>MNWLAEKTIKYKGTIIIAFILMVVFSIFAAPNVSINYQMADYLPEDSKSTVSLNLMNKEFEKSPPNVRIMLEDVSIAQALDYKEKISKVEGVKEINWLDDSVNIEQPLDMIDTDTLNSWYKDNNVLFTALVDKGDTLNQTIEDIKEVVGDKGIVSGDAVTENYAETSTSEEIQKIMLFVIPLILLILMISTSSWFEPFLFLFTVGISILINTGTNIFLGEISFITNATAAILQLAVSMDYAIFLLHRFAEFRDEGQDVKEAIVNAMKKSYTSILSSGLTTILGFLALTLMRFKIGPDLGTVLAKGIVFSLLSVMFLLPVLTIYTYKIIDKTHHRSFMPSFEKFSKVALKVGPIVVIIVAIVVVPSYLAQGKNKFTYGASSMASSEKTQIGRDTKKIDDTFGKSNQVVFIVPSDDPVEEKKIGEEINNIEGVTSIISYSNNVGNEIPKDYVPKEQLSDLVSGDYSRMIITLSADEESDIAFNAVKEMSNLGKKYFGDNYYIAGGSPSAYDIKETVTSDNVITTLGAIIAIGVVIMLTYRSLLIPIILLIAIESSIWINLSYSYFNGISIAYIGFMVISAVQLGATVDYAILFANGYLENRKEYNKHDSAINTLKSSTGAILTSGAILALAGFTLGKISTNEVIAQLGILIGRGALLSMISVLFFLPTVLIICDKLIEKTTMKAHFYKEGEKNEQLCKN</sequence>
<feature type="transmembrane region" description="Helical" evidence="6">
    <location>
        <begin position="302"/>
        <end position="325"/>
    </location>
</feature>
<feature type="domain" description="Membrane transport protein MMPL" evidence="7">
    <location>
        <begin position="462"/>
        <end position="670"/>
    </location>
</feature>
<protein>
    <submittedName>
        <fullName evidence="8">Exporter of the RND super-like protein</fullName>
    </submittedName>
</protein>
<evidence type="ECO:0000256" key="2">
    <source>
        <dbReference type="ARBA" id="ARBA00022475"/>
    </source>
</evidence>
<dbReference type="SUPFAM" id="SSF82866">
    <property type="entry name" value="Multidrug efflux transporter AcrB transmembrane domain"/>
    <property type="match status" value="2"/>
</dbReference>
<reference evidence="8 9" key="1">
    <citation type="submission" date="2014-04" db="EMBL/GenBank/DDBJ databases">
        <authorList>
            <person name="Hornung B.V."/>
        </authorList>
    </citation>
    <scope>NUCLEOTIDE SEQUENCE [LARGE SCALE GENOMIC DNA]</scope>
    <source>
        <strain evidence="8 9">CRIB</strain>
    </source>
</reference>
<evidence type="ECO:0000313" key="9">
    <source>
        <dbReference type="Proteomes" id="UP000245622"/>
    </source>
</evidence>
<dbReference type="InterPro" id="IPR050545">
    <property type="entry name" value="Mycobact_MmpL"/>
</dbReference>
<name>A0A1V1I154_9FIRM</name>
<gene>
    <name evidence="8" type="ORF">CRIB_1263</name>
</gene>
<dbReference type="PANTHER" id="PTHR33406:SF13">
    <property type="entry name" value="MEMBRANE PROTEIN YDFJ"/>
    <property type="match status" value="1"/>
</dbReference>
<evidence type="ECO:0000256" key="4">
    <source>
        <dbReference type="ARBA" id="ARBA00022989"/>
    </source>
</evidence>
<dbReference type="Proteomes" id="UP000245622">
    <property type="component" value="Chromosome 1"/>
</dbReference>
<evidence type="ECO:0000256" key="1">
    <source>
        <dbReference type="ARBA" id="ARBA00004651"/>
    </source>
</evidence>
<keyword evidence="4 6" id="KW-1133">Transmembrane helix</keyword>
<proteinExistence type="predicted"/>